<sequence length="75" mass="8422">MKTCPRCESQKGETVSQSPVKGAWEIYQCQTCFFTWRSCEPESITNPAAFNPAFKIDPKETETATHVPAVPERKA</sequence>
<gene>
    <name evidence="1" type="ORF">GKC39_13510</name>
</gene>
<proteinExistence type="predicted"/>
<name>A0A6A8LLS3_BACVE</name>
<protein>
    <recommendedName>
        <fullName evidence="2">Phenolic acid decarboxylase subunit D</fullName>
    </recommendedName>
</protein>
<dbReference type="RefSeq" id="WP_003156368.1">
    <property type="nucleotide sequence ID" value="NZ_AP028932.1"/>
</dbReference>
<evidence type="ECO:0008006" key="2">
    <source>
        <dbReference type="Google" id="ProtNLM"/>
    </source>
</evidence>
<comment type="caution">
    <text evidence="1">The sequence shown here is derived from an EMBL/GenBank/DDBJ whole genome shotgun (WGS) entry which is preliminary data.</text>
</comment>
<evidence type="ECO:0000313" key="1">
    <source>
        <dbReference type="EMBL" id="MSE03080.1"/>
    </source>
</evidence>
<dbReference type="InterPro" id="IPR047707">
    <property type="entry name" value="VdcD-like"/>
</dbReference>
<reference evidence="1" key="1">
    <citation type="submission" date="2019-11" db="EMBL/GenBank/DDBJ databases">
        <title>Draft Genome Sequence of Plant Growth-Promoting Rhizosphere-Associated Bacteria.</title>
        <authorList>
            <person name="Vasilyev I.Y."/>
            <person name="Radchenko V."/>
            <person name="Ilnitskaya E.V."/>
        </authorList>
    </citation>
    <scope>NUCLEOTIDE SEQUENCE</scope>
    <source>
        <strain evidence="1">VRA_517_n</strain>
    </source>
</reference>
<dbReference type="Pfam" id="PF26358">
    <property type="entry name" value="EcdD_BsdD_detox"/>
    <property type="match status" value="1"/>
</dbReference>
<organism evidence="1">
    <name type="scientific">Bacillus velezensis</name>
    <dbReference type="NCBI Taxonomy" id="492670"/>
    <lineage>
        <taxon>Bacteria</taxon>
        <taxon>Bacillati</taxon>
        <taxon>Bacillota</taxon>
        <taxon>Bacilli</taxon>
        <taxon>Bacillales</taxon>
        <taxon>Bacillaceae</taxon>
        <taxon>Bacillus</taxon>
        <taxon>Bacillus amyloliquefaciens group</taxon>
    </lineage>
</organism>
<dbReference type="AlphaFoldDB" id="A0A6A8LLS3"/>
<dbReference type="EMBL" id="WKKV01000006">
    <property type="protein sequence ID" value="MSE03080.1"/>
    <property type="molecule type" value="Genomic_DNA"/>
</dbReference>
<accession>A0A6A8LLS3</accession>
<dbReference type="NCBIfam" id="NF041205">
    <property type="entry name" value="VdcD"/>
    <property type="match status" value="1"/>
</dbReference>